<keyword evidence="2" id="KW-1185">Reference proteome</keyword>
<sequence length="154" mass="17244">MQGTRNLRIEKTIPGVNSRDKPDLVIIDNSSKVAVIIDVSCPFDNRYTAMEEKRLEKVQKYLPFATALNDQGFDTVVDAVVVGSLGSWDPANESAMALLGIPEKRRKAVKKLIVSDVIRWSRNIYVEHVSGSRQYKEDVILPKIYGQKKSAASH</sequence>
<comment type="caution">
    <text evidence="1">The sequence shown here is derived from an EMBL/GenBank/DDBJ whole genome shotgun (WGS) entry which is preliminary data.</text>
</comment>
<reference evidence="1" key="1">
    <citation type="submission" date="2021-07" db="EMBL/GenBank/DDBJ databases">
        <authorList>
            <person name="Catto M.A."/>
            <person name="Jacobson A."/>
            <person name="Kennedy G."/>
            <person name="Labadie P."/>
            <person name="Hunt B.G."/>
            <person name="Srinivasan R."/>
        </authorList>
    </citation>
    <scope>NUCLEOTIDE SEQUENCE</scope>
    <source>
        <strain evidence="1">PL_HMW_Pooled</strain>
        <tissue evidence="1">Head</tissue>
    </source>
</reference>
<protein>
    <submittedName>
        <fullName evidence="1">Retrovirus-related Pol polyprotein from type-1 retrotransposable element R2</fullName>
    </submittedName>
</protein>
<dbReference type="EMBL" id="JAHWGI010001277">
    <property type="protein sequence ID" value="KAK3927015.1"/>
    <property type="molecule type" value="Genomic_DNA"/>
</dbReference>
<evidence type="ECO:0000313" key="2">
    <source>
        <dbReference type="Proteomes" id="UP001219518"/>
    </source>
</evidence>
<evidence type="ECO:0000313" key="1">
    <source>
        <dbReference type="EMBL" id="KAK3927015.1"/>
    </source>
</evidence>
<reference evidence="1" key="2">
    <citation type="journal article" date="2023" name="BMC Genomics">
        <title>Pest status, molecular evolution, and epigenetic factors derived from the genome assembly of Frankliniella fusca, a thysanopteran phytovirus vector.</title>
        <authorList>
            <person name="Catto M.A."/>
            <person name="Labadie P.E."/>
            <person name="Jacobson A.L."/>
            <person name="Kennedy G.G."/>
            <person name="Srinivasan R."/>
            <person name="Hunt B.G."/>
        </authorList>
    </citation>
    <scope>NUCLEOTIDE SEQUENCE</scope>
    <source>
        <strain evidence="1">PL_HMW_Pooled</strain>
    </source>
</reference>
<name>A0AAE1HUJ9_9NEOP</name>
<dbReference type="Proteomes" id="UP001219518">
    <property type="component" value="Unassembled WGS sequence"/>
</dbReference>
<gene>
    <name evidence="1" type="ORF">KUF71_002760</name>
</gene>
<organism evidence="1 2">
    <name type="scientific">Frankliniella fusca</name>
    <dbReference type="NCBI Taxonomy" id="407009"/>
    <lineage>
        <taxon>Eukaryota</taxon>
        <taxon>Metazoa</taxon>
        <taxon>Ecdysozoa</taxon>
        <taxon>Arthropoda</taxon>
        <taxon>Hexapoda</taxon>
        <taxon>Insecta</taxon>
        <taxon>Pterygota</taxon>
        <taxon>Neoptera</taxon>
        <taxon>Paraneoptera</taxon>
        <taxon>Thysanoptera</taxon>
        <taxon>Terebrantia</taxon>
        <taxon>Thripoidea</taxon>
        <taxon>Thripidae</taxon>
        <taxon>Frankliniella</taxon>
    </lineage>
</organism>
<proteinExistence type="predicted"/>
<accession>A0AAE1HUJ9</accession>
<dbReference type="AlphaFoldDB" id="A0AAE1HUJ9"/>